<dbReference type="InterPro" id="IPR000843">
    <property type="entry name" value="HTH_LacI"/>
</dbReference>
<dbReference type="InterPro" id="IPR046335">
    <property type="entry name" value="LacI/GalR-like_sensor"/>
</dbReference>
<dbReference type="AlphaFoldDB" id="A0A543A5T5"/>
<dbReference type="Proteomes" id="UP000320209">
    <property type="component" value="Unassembled WGS sequence"/>
</dbReference>
<name>A0A543A5T5_9ACTN</name>
<evidence type="ECO:0000256" key="2">
    <source>
        <dbReference type="ARBA" id="ARBA00023125"/>
    </source>
</evidence>
<evidence type="ECO:0000313" key="7">
    <source>
        <dbReference type="Proteomes" id="UP000320209"/>
    </source>
</evidence>
<evidence type="ECO:0000256" key="3">
    <source>
        <dbReference type="ARBA" id="ARBA00023163"/>
    </source>
</evidence>
<keyword evidence="1" id="KW-0805">Transcription regulation</keyword>
<dbReference type="Pfam" id="PF13377">
    <property type="entry name" value="Peripla_BP_3"/>
    <property type="match status" value="1"/>
</dbReference>
<dbReference type="SMART" id="SM00354">
    <property type="entry name" value="HTH_LACI"/>
    <property type="match status" value="1"/>
</dbReference>
<keyword evidence="2 6" id="KW-0238">DNA-binding</keyword>
<dbReference type="PANTHER" id="PTHR30146:SF109">
    <property type="entry name" value="HTH-TYPE TRANSCRIPTIONAL REGULATOR GALS"/>
    <property type="match status" value="1"/>
</dbReference>
<dbReference type="SUPFAM" id="SSF53822">
    <property type="entry name" value="Periplasmic binding protein-like I"/>
    <property type="match status" value="1"/>
</dbReference>
<dbReference type="SUPFAM" id="SSF47413">
    <property type="entry name" value="lambda repressor-like DNA-binding domains"/>
    <property type="match status" value="1"/>
</dbReference>
<dbReference type="Gene3D" id="1.10.260.40">
    <property type="entry name" value="lambda repressor-like DNA-binding domains"/>
    <property type="match status" value="1"/>
</dbReference>
<evidence type="ECO:0000313" key="6">
    <source>
        <dbReference type="EMBL" id="TQL67952.1"/>
    </source>
</evidence>
<gene>
    <name evidence="6" type="ORF">FB381_1841</name>
</gene>
<protein>
    <submittedName>
        <fullName evidence="6">DNA-binding LacI/PurR family transcriptional regulator</fullName>
    </submittedName>
</protein>
<dbReference type="Pfam" id="PF00356">
    <property type="entry name" value="LacI"/>
    <property type="match status" value="1"/>
</dbReference>
<proteinExistence type="predicted"/>
<dbReference type="GO" id="GO:0003700">
    <property type="term" value="F:DNA-binding transcription factor activity"/>
    <property type="evidence" value="ECO:0007669"/>
    <property type="project" value="TreeGrafter"/>
</dbReference>
<feature type="compositionally biased region" description="Polar residues" evidence="4">
    <location>
        <begin position="340"/>
        <end position="350"/>
    </location>
</feature>
<dbReference type="PANTHER" id="PTHR30146">
    <property type="entry name" value="LACI-RELATED TRANSCRIPTIONAL REPRESSOR"/>
    <property type="match status" value="1"/>
</dbReference>
<comment type="caution">
    <text evidence="6">The sequence shown here is derived from an EMBL/GenBank/DDBJ whole genome shotgun (WGS) entry which is preliminary data.</text>
</comment>
<dbReference type="InterPro" id="IPR010982">
    <property type="entry name" value="Lambda_DNA-bd_dom_sf"/>
</dbReference>
<dbReference type="PROSITE" id="PS00356">
    <property type="entry name" value="HTH_LACI_1"/>
    <property type="match status" value="1"/>
</dbReference>
<dbReference type="EMBL" id="VFOV01000001">
    <property type="protein sequence ID" value="TQL67952.1"/>
    <property type="molecule type" value="Genomic_DNA"/>
</dbReference>
<dbReference type="CDD" id="cd01574">
    <property type="entry name" value="PBP1_LacI"/>
    <property type="match status" value="1"/>
</dbReference>
<keyword evidence="3" id="KW-0804">Transcription</keyword>
<dbReference type="Gene3D" id="3.40.50.2300">
    <property type="match status" value="2"/>
</dbReference>
<reference evidence="6 7" key="1">
    <citation type="submission" date="2019-06" db="EMBL/GenBank/DDBJ databases">
        <title>Sequencing the genomes of 1000 actinobacteria strains.</title>
        <authorList>
            <person name="Klenk H.-P."/>
        </authorList>
    </citation>
    <scope>NUCLEOTIDE SEQUENCE [LARGE SCALE GENOMIC DNA]</scope>
    <source>
        <strain evidence="6 7">DSM 25218</strain>
    </source>
</reference>
<dbReference type="GO" id="GO:0000976">
    <property type="term" value="F:transcription cis-regulatory region binding"/>
    <property type="evidence" value="ECO:0007669"/>
    <property type="project" value="TreeGrafter"/>
</dbReference>
<evidence type="ECO:0000259" key="5">
    <source>
        <dbReference type="PROSITE" id="PS50932"/>
    </source>
</evidence>
<evidence type="ECO:0000256" key="1">
    <source>
        <dbReference type="ARBA" id="ARBA00023015"/>
    </source>
</evidence>
<evidence type="ECO:0000256" key="4">
    <source>
        <dbReference type="SAM" id="MobiDB-lite"/>
    </source>
</evidence>
<dbReference type="CDD" id="cd01392">
    <property type="entry name" value="HTH_LacI"/>
    <property type="match status" value="1"/>
</dbReference>
<dbReference type="InterPro" id="IPR028082">
    <property type="entry name" value="Peripla_BP_I"/>
</dbReference>
<sequence length="358" mass="37852">MLSMPDPSDTLTTQLRTPAMADVARLAGVSAQTVSRALRDHPHVQPATRAKVLDAVRQLGYRRNNAARALSSGRSHTIGVVMHQTAAYSSGSFSLGVERAAREAGYAISTVTAASVSPEAVEAALAQVIDQGVDGLVLTLPMIGTTPRIDELTRDLPTVATDGSRTPDAEVVAIDQRQIGALATQHLLDLGHETVWHVAGQAAWLESVRREEGWRATLVDAGREPPPILTGDWSAASGYQAGLILGRIPEASAVFVAGDEMAFGLLRALHELGRTVPDDISVVGVDDIRLAAYATPPLTTVAQPFDQVGAAAVNHLIGLIDGVSEPPSIESPPDPRLIIRSTTAQRSRQHPTTEGDPR</sequence>
<keyword evidence="7" id="KW-1185">Reference proteome</keyword>
<accession>A0A543A5T5</accession>
<feature type="region of interest" description="Disordered" evidence="4">
    <location>
        <begin position="324"/>
        <end position="358"/>
    </location>
</feature>
<dbReference type="PROSITE" id="PS50932">
    <property type="entry name" value="HTH_LACI_2"/>
    <property type="match status" value="1"/>
</dbReference>
<organism evidence="6 7">
    <name type="scientific">Nocardioides albertanoniae</name>
    <dbReference type="NCBI Taxonomy" id="1175486"/>
    <lineage>
        <taxon>Bacteria</taxon>
        <taxon>Bacillati</taxon>
        <taxon>Actinomycetota</taxon>
        <taxon>Actinomycetes</taxon>
        <taxon>Propionibacteriales</taxon>
        <taxon>Nocardioidaceae</taxon>
        <taxon>Nocardioides</taxon>
    </lineage>
</organism>
<feature type="domain" description="HTH lacI-type" evidence="5">
    <location>
        <begin position="18"/>
        <end position="72"/>
    </location>
</feature>